<reference evidence="1 2" key="1">
    <citation type="submission" date="2021-06" db="EMBL/GenBank/DDBJ databases">
        <title>Caerostris darwini draft genome.</title>
        <authorList>
            <person name="Kono N."/>
            <person name="Arakawa K."/>
        </authorList>
    </citation>
    <scope>NUCLEOTIDE SEQUENCE [LARGE SCALE GENOMIC DNA]</scope>
</reference>
<gene>
    <name evidence="1" type="ORF">CDAR_445651</name>
</gene>
<dbReference type="Proteomes" id="UP001054837">
    <property type="component" value="Unassembled WGS sequence"/>
</dbReference>
<name>A0AAV4U7G7_9ARAC</name>
<proteinExistence type="predicted"/>
<evidence type="ECO:0000313" key="2">
    <source>
        <dbReference type="Proteomes" id="UP001054837"/>
    </source>
</evidence>
<evidence type="ECO:0000313" key="1">
    <source>
        <dbReference type="EMBL" id="GIY53710.1"/>
    </source>
</evidence>
<accession>A0AAV4U7G7</accession>
<dbReference type="AlphaFoldDB" id="A0AAV4U7G7"/>
<keyword evidence="2" id="KW-1185">Reference proteome</keyword>
<comment type="caution">
    <text evidence="1">The sequence shown here is derived from an EMBL/GenBank/DDBJ whole genome shotgun (WGS) entry which is preliminary data.</text>
</comment>
<sequence length="116" mass="12856">MQQGKALFNEIYEPFIPASSKIATSQLISRPLWQQSHLGNGGLEETLLTSLSEPRAFSNVNCASFISLLGREFTKAAVVQLIKSLGDKRLGKIKPIILIDNMNSNERMQLGAIVRR</sequence>
<organism evidence="1 2">
    <name type="scientific">Caerostris darwini</name>
    <dbReference type="NCBI Taxonomy" id="1538125"/>
    <lineage>
        <taxon>Eukaryota</taxon>
        <taxon>Metazoa</taxon>
        <taxon>Ecdysozoa</taxon>
        <taxon>Arthropoda</taxon>
        <taxon>Chelicerata</taxon>
        <taxon>Arachnida</taxon>
        <taxon>Araneae</taxon>
        <taxon>Araneomorphae</taxon>
        <taxon>Entelegynae</taxon>
        <taxon>Araneoidea</taxon>
        <taxon>Araneidae</taxon>
        <taxon>Caerostris</taxon>
    </lineage>
</organism>
<dbReference type="EMBL" id="BPLQ01010795">
    <property type="protein sequence ID" value="GIY53710.1"/>
    <property type="molecule type" value="Genomic_DNA"/>
</dbReference>
<protein>
    <submittedName>
        <fullName evidence="1">Uncharacterized protein</fullName>
    </submittedName>
</protein>